<comment type="caution">
    <text evidence="1">The sequence shown here is derived from an EMBL/GenBank/DDBJ whole genome shotgun (WGS) entry which is preliminary data.</text>
</comment>
<sequence length="93" mass="9837">MANGLLAWTPGSSRKPLVTTFFLPSHTILWDELGLPPRACAGWNLDPKKYGGLSNAGGTGSFNPEPIVNPLILCVLRVYTQNVSTNTASGLPG</sequence>
<keyword evidence="2" id="KW-1185">Reference proteome</keyword>
<reference evidence="1 2" key="1">
    <citation type="submission" date="2015-07" db="EMBL/GenBank/DDBJ databases">
        <title>Comparative genomics of the Sigatoka disease complex on banana suggests a link between parallel evolutionary changes in Pseudocercospora fijiensis and Pseudocercospora eumusae and increased virulence on the banana host.</title>
        <authorList>
            <person name="Chang T.-C."/>
            <person name="Salvucci A."/>
            <person name="Crous P.W."/>
            <person name="Stergiopoulos I."/>
        </authorList>
    </citation>
    <scope>NUCLEOTIDE SEQUENCE [LARGE SCALE GENOMIC DNA]</scope>
    <source>
        <strain evidence="1 2">CBS 114824</strain>
    </source>
</reference>
<protein>
    <submittedName>
        <fullName evidence="1">Uncharacterized protein</fullName>
    </submittedName>
</protein>
<dbReference type="EMBL" id="LFZN01000086">
    <property type="protein sequence ID" value="KXS99767.1"/>
    <property type="molecule type" value="Genomic_DNA"/>
</dbReference>
<accession>A0A139HBE7</accession>
<name>A0A139HBE7_9PEZI</name>
<evidence type="ECO:0000313" key="2">
    <source>
        <dbReference type="Proteomes" id="UP000070133"/>
    </source>
</evidence>
<dbReference type="Proteomes" id="UP000070133">
    <property type="component" value="Unassembled WGS sequence"/>
</dbReference>
<dbReference type="AlphaFoldDB" id="A0A139HBE7"/>
<evidence type="ECO:0000313" key="1">
    <source>
        <dbReference type="EMBL" id="KXS99767.1"/>
    </source>
</evidence>
<proteinExistence type="predicted"/>
<organism evidence="1 2">
    <name type="scientific">Pseudocercospora eumusae</name>
    <dbReference type="NCBI Taxonomy" id="321146"/>
    <lineage>
        <taxon>Eukaryota</taxon>
        <taxon>Fungi</taxon>
        <taxon>Dikarya</taxon>
        <taxon>Ascomycota</taxon>
        <taxon>Pezizomycotina</taxon>
        <taxon>Dothideomycetes</taxon>
        <taxon>Dothideomycetidae</taxon>
        <taxon>Mycosphaerellales</taxon>
        <taxon>Mycosphaerellaceae</taxon>
        <taxon>Pseudocercospora</taxon>
    </lineage>
</organism>
<gene>
    <name evidence="1" type="ORF">AC578_5911</name>
</gene>